<feature type="transmembrane region" description="Helical" evidence="5">
    <location>
        <begin position="113"/>
        <end position="129"/>
    </location>
</feature>
<evidence type="ECO:0000256" key="4">
    <source>
        <dbReference type="ARBA" id="ARBA00023136"/>
    </source>
</evidence>
<reference evidence="7 8" key="1">
    <citation type="submission" date="2024-09" db="EMBL/GenBank/DDBJ databases">
        <authorList>
            <person name="Sun Q."/>
            <person name="Mori K."/>
        </authorList>
    </citation>
    <scope>NUCLEOTIDE SEQUENCE [LARGE SCALE GENOMIC DNA]</scope>
    <source>
        <strain evidence="7 8">CCM 8545</strain>
    </source>
</reference>
<dbReference type="RefSeq" id="WP_385876731.1">
    <property type="nucleotide sequence ID" value="NZ_JBHLXE010000070.1"/>
</dbReference>
<accession>A0ABV6CBH0</accession>
<feature type="transmembrane region" description="Helical" evidence="5">
    <location>
        <begin position="80"/>
        <end position="101"/>
    </location>
</feature>
<dbReference type="Pfam" id="PF04932">
    <property type="entry name" value="Wzy_C"/>
    <property type="match status" value="1"/>
</dbReference>
<comment type="caution">
    <text evidence="7">The sequence shown here is derived from an EMBL/GenBank/DDBJ whole genome shotgun (WGS) entry which is preliminary data.</text>
</comment>
<dbReference type="Proteomes" id="UP001589758">
    <property type="component" value="Unassembled WGS sequence"/>
</dbReference>
<feature type="transmembrane region" description="Helical" evidence="5">
    <location>
        <begin position="413"/>
        <end position="430"/>
    </location>
</feature>
<dbReference type="GO" id="GO:0016874">
    <property type="term" value="F:ligase activity"/>
    <property type="evidence" value="ECO:0007669"/>
    <property type="project" value="UniProtKB-KW"/>
</dbReference>
<evidence type="ECO:0000259" key="6">
    <source>
        <dbReference type="Pfam" id="PF04932"/>
    </source>
</evidence>
<name>A0ABV6CBH0_9GAMM</name>
<evidence type="ECO:0000256" key="1">
    <source>
        <dbReference type="ARBA" id="ARBA00004141"/>
    </source>
</evidence>
<gene>
    <name evidence="7" type="ORF">ACFFIT_05935</name>
</gene>
<sequence>MNILQNQTVHNQLKSNTAISLITLFSIALVPLHTKIASASLILLSVFFVYQSVLGHLNAKILKPMRELTRNSSIILFEHIVKLWLAINLVAYGMKLMIQLYHDEFNDVSSFHSRNIILALFMYVCFVKFRVNNNLFIYLKYLPYPIFSLGIVTFIIGYVLWGNISFGTNQIPWAAGISIVSLSIHILMLQNLNNKWWQLLGWCNSLLILLTIFNIGVRGSYFYIVWLAFLMISSLFVIYRKKITLKSITIIVIIFFGLILLLSFFGQGILNNGLQRIEMAMVEIKKFIELGANGANTSVGARLHMWSESIQFIKTDFWLGHGKDTTVEIIKEIGMTANSSIIKGLNQVHNEFIQAILTYGILGIISLLLYPAALIYFAWLIRIDKPSISISLIGVVFLFLTAGMTNANTYHNYFGTAFSISIGLIMSLYLRSILYYNPRSGSETNL</sequence>
<comment type="subcellular location">
    <subcellularLocation>
        <location evidence="1">Membrane</location>
        <topology evidence="1">Multi-pass membrane protein</topology>
    </subcellularLocation>
</comment>
<keyword evidence="8" id="KW-1185">Reference proteome</keyword>
<dbReference type="PANTHER" id="PTHR37422">
    <property type="entry name" value="TEICHURONIC ACID BIOSYNTHESIS PROTEIN TUAE"/>
    <property type="match status" value="1"/>
</dbReference>
<feature type="transmembrane region" description="Helical" evidence="5">
    <location>
        <begin position="248"/>
        <end position="270"/>
    </location>
</feature>
<feature type="domain" description="O-antigen ligase-related" evidence="6">
    <location>
        <begin position="205"/>
        <end position="367"/>
    </location>
</feature>
<dbReference type="InterPro" id="IPR007016">
    <property type="entry name" value="O-antigen_ligase-rel_domated"/>
</dbReference>
<feature type="transmembrane region" description="Helical" evidence="5">
    <location>
        <begin position="141"/>
        <end position="164"/>
    </location>
</feature>
<feature type="transmembrane region" description="Helical" evidence="5">
    <location>
        <begin position="221"/>
        <end position="239"/>
    </location>
</feature>
<feature type="transmembrane region" description="Helical" evidence="5">
    <location>
        <begin position="170"/>
        <end position="189"/>
    </location>
</feature>
<protein>
    <submittedName>
        <fullName evidence="7">O-antigen ligase family protein</fullName>
    </submittedName>
</protein>
<evidence type="ECO:0000256" key="2">
    <source>
        <dbReference type="ARBA" id="ARBA00022692"/>
    </source>
</evidence>
<feature type="transmembrane region" description="Helical" evidence="5">
    <location>
        <begin position="196"/>
        <end position="215"/>
    </location>
</feature>
<evidence type="ECO:0000313" key="7">
    <source>
        <dbReference type="EMBL" id="MFC0179626.1"/>
    </source>
</evidence>
<feature type="transmembrane region" description="Helical" evidence="5">
    <location>
        <begin position="12"/>
        <end position="30"/>
    </location>
</feature>
<dbReference type="InterPro" id="IPR051533">
    <property type="entry name" value="WaaL-like"/>
</dbReference>
<keyword evidence="7" id="KW-0436">Ligase</keyword>
<feature type="transmembrane region" description="Helical" evidence="5">
    <location>
        <begin position="388"/>
        <end position="407"/>
    </location>
</feature>
<dbReference type="PANTHER" id="PTHR37422:SF13">
    <property type="entry name" value="LIPOPOLYSACCHARIDE BIOSYNTHESIS PROTEIN PA4999-RELATED"/>
    <property type="match status" value="1"/>
</dbReference>
<feature type="transmembrane region" description="Helical" evidence="5">
    <location>
        <begin position="36"/>
        <end position="59"/>
    </location>
</feature>
<evidence type="ECO:0000256" key="5">
    <source>
        <dbReference type="SAM" id="Phobius"/>
    </source>
</evidence>
<feature type="transmembrane region" description="Helical" evidence="5">
    <location>
        <begin position="356"/>
        <end position="381"/>
    </location>
</feature>
<proteinExistence type="predicted"/>
<evidence type="ECO:0000313" key="8">
    <source>
        <dbReference type="Proteomes" id="UP001589758"/>
    </source>
</evidence>
<keyword evidence="3 5" id="KW-1133">Transmembrane helix</keyword>
<keyword evidence="2 5" id="KW-0812">Transmembrane</keyword>
<keyword evidence="4 5" id="KW-0472">Membrane</keyword>
<dbReference type="EMBL" id="JBHLXE010000070">
    <property type="protein sequence ID" value="MFC0179626.1"/>
    <property type="molecule type" value="Genomic_DNA"/>
</dbReference>
<evidence type="ECO:0000256" key="3">
    <source>
        <dbReference type="ARBA" id="ARBA00022989"/>
    </source>
</evidence>
<organism evidence="7 8">
    <name type="scientific">Thorsellia kenyensis</name>
    <dbReference type="NCBI Taxonomy" id="1549888"/>
    <lineage>
        <taxon>Bacteria</taxon>
        <taxon>Pseudomonadati</taxon>
        <taxon>Pseudomonadota</taxon>
        <taxon>Gammaproteobacteria</taxon>
        <taxon>Enterobacterales</taxon>
        <taxon>Thorselliaceae</taxon>
        <taxon>Thorsellia</taxon>
    </lineage>
</organism>